<keyword evidence="2" id="KW-1185">Reference proteome</keyword>
<proteinExistence type="predicted"/>
<reference evidence="1 2" key="1">
    <citation type="submission" date="2020-09" db="EMBL/GenBank/DDBJ databases">
        <authorList>
            <person name="Zhang R."/>
            <person name="Garcia K."/>
            <person name="Ogata H."/>
        </authorList>
    </citation>
    <scope>NUCLEOTIDE SEQUENCE [LARGE SCALE GENOMIC DNA]</scope>
    <source>
        <strain evidence="2">stheno</strain>
    </source>
</reference>
<dbReference type="KEGG" id="vg:80543440"/>
<evidence type="ECO:0000313" key="1">
    <source>
        <dbReference type="EMBL" id="QPB44244.1"/>
    </source>
</evidence>
<accession>A0A7S8BCY7</accession>
<sequence length="152" mass="16865">MDQFPEYFTPDAVHDPPDDELRALCWDHVDSMDRDISLTPIAPADIRARIMIDTMHQEGAAHVEVSIDADSDAVESIMDELRSYEWHVSERIGVSSDIARRREASSVRIISVEKYENAHAEALMKHKGGPNVASAGFSSIGLMSVGTFGTRH</sequence>
<dbReference type="EMBL" id="MW018138">
    <property type="protein sequence ID" value="QPB44244.1"/>
    <property type="molecule type" value="Genomic_DNA"/>
</dbReference>
<evidence type="ECO:0000313" key="2">
    <source>
        <dbReference type="Proteomes" id="UP001162098"/>
    </source>
</evidence>
<name>A0A7S8BCY7_9VIRU</name>
<organism evidence="1 2">
    <name type="scientific">Medusavirus stheno T3</name>
    <dbReference type="NCBI Taxonomy" id="3069717"/>
    <lineage>
        <taxon>Viruses</taxon>
        <taxon>Varidnaviria</taxon>
        <taxon>Bamfordvirae</taxon>
        <taxon>Nucleocytoviricota</taxon>
        <taxon>Megaviricetes</taxon>
        <taxon>Mamonoviridae</taxon>
        <taxon>Medusavirus</taxon>
        <taxon>Medusavirus sthenus</taxon>
    </lineage>
</organism>
<protein>
    <submittedName>
        <fullName evidence="1">Uncharacterized protein</fullName>
    </submittedName>
</protein>
<dbReference type="Proteomes" id="UP001162098">
    <property type="component" value="Segment"/>
</dbReference>